<dbReference type="OrthoDB" id="8536512at2"/>
<dbReference type="Pfam" id="PF13155">
    <property type="entry name" value="Toprim_2"/>
    <property type="match status" value="1"/>
</dbReference>
<dbReference type="Gene3D" id="3.90.580.10">
    <property type="entry name" value="Zinc finger, CHC2-type domain"/>
    <property type="match status" value="1"/>
</dbReference>
<gene>
    <name evidence="1" type="ORF">FF125_01675</name>
</gene>
<dbReference type="GO" id="GO:0006260">
    <property type="term" value="P:DNA replication"/>
    <property type="evidence" value="ECO:0007669"/>
    <property type="project" value="InterPro"/>
</dbReference>
<dbReference type="SUPFAM" id="SSF56731">
    <property type="entry name" value="DNA primase core"/>
    <property type="match status" value="1"/>
</dbReference>
<sequence length="291" mass="33455">MKRKKITCEIARTISIVKTLATLGHFPTKETEKEAWFLSVLRSETQASFKVSKLINRWYDHGNGMGGNVIDLIVLVLKYSVKEALEFLGNDSPLFSFQQQTLFSDLPKAIQQKETKITIVRTKTIEHPALIQYLRSRQIPLEIAKRCCSEVWYRNHGKTFFAIGLENHLGGWELRNKFFKNCSSPKSYTYLTKGKKQLIIVEGMFDLLSLAVLDKMLIYESDIIVLNSIAFINGVVQLLKKYQKVLLLLDNDSNGNKITTYLLDQYKNVIDQSCVYLNYKDLNEKLIDGII</sequence>
<dbReference type="GO" id="GO:0008270">
    <property type="term" value="F:zinc ion binding"/>
    <property type="evidence" value="ECO:0007669"/>
    <property type="project" value="InterPro"/>
</dbReference>
<dbReference type="GO" id="GO:0003677">
    <property type="term" value="F:DNA binding"/>
    <property type="evidence" value="ECO:0007669"/>
    <property type="project" value="InterPro"/>
</dbReference>
<evidence type="ECO:0000313" key="2">
    <source>
        <dbReference type="Proteomes" id="UP000306229"/>
    </source>
</evidence>
<dbReference type="Gene3D" id="3.40.1360.10">
    <property type="match status" value="1"/>
</dbReference>
<dbReference type="KEGG" id="fbe:FF125_01675"/>
<dbReference type="RefSeq" id="WP_138948156.1">
    <property type="nucleotide sequence ID" value="NZ_CP040749.1"/>
</dbReference>
<name>A0A5B7TM35_9FLAO</name>
<organism evidence="1 2">
    <name type="scientific">Aureibaculum algae</name>
    <dbReference type="NCBI Taxonomy" id="2584122"/>
    <lineage>
        <taxon>Bacteria</taxon>
        <taxon>Pseudomonadati</taxon>
        <taxon>Bacteroidota</taxon>
        <taxon>Flavobacteriia</taxon>
        <taxon>Flavobacteriales</taxon>
        <taxon>Flavobacteriaceae</taxon>
        <taxon>Aureibaculum</taxon>
    </lineage>
</organism>
<dbReference type="SUPFAM" id="SSF57783">
    <property type="entry name" value="Zinc beta-ribbon"/>
    <property type="match status" value="1"/>
</dbReference>
<protein>
    <submittedName>
        <fullName evidence="1">DNA primase</fullName>
    </submittedName>
</protein>
<dbReference type="EMBL" id="CP040749">
    <property type="protein sequence ID" value="QCX37210.1"/>
    <property type="molecule type" value="Genomic_DNA"/>
</dbReference>
<dbReference type="AlphaFoldDB" id="A0A5B7TM35"/>
<proteinExistence type="predicted"/>
<dbReference type="CDD" id="cd00188">
    <property type="entry name" value="TOPRIM"/>
    <property type="match status" value="1"/>
</dbReference>
<reference evidence="1 2" key="1">
    <citation type="submission" date="2019-05" db="EMBL/GenBank/DDBJ databases">
        <title>Algicella ahnfeltiae gen. nov., sp. nov., a novel marine bacterium of the family Flavobacteriaceae isolated from a red alga.</title>
        <authorList>
            <person name="Nedashkovskaya O.I."/>
            <person name="Kukhlevskiy A.D."/>
            <person name="Kim S.-G."/>
            <person name="Zhukova N.V."/>
            <person name="Mikhailov V.V."/>
        </authorList>
    </citation>
    <scope>NUCLEOTIDE SEQUENCE [LARGE SCALE GENOMIC DNA]</scope>
    <source>
        <strain evidence="1 2">10Alg115</strain>
    </source>
</reference>
<dbReference type="InterPro" id="IPR036977">
    <property type="entry name" value="DNA_primase_Znf_CHC2"/>
</dbReference>
<evidence type="ECO:0000313" key="1">
    <source>
        <dbReference type="EMBL" id="QCX37210.1"/>
    </source>
</evidence>
<accession>A0A5B7TM35</accession>
<keyword evidence="2" id="KW-1185">Reference proteome</keyword>
<dbReference type="Proteomes" id="UP000306229">
    <property type="component" value="Chromosome"/>
</dbReference>